<gene>
    <name evidence="2" type="ORF">B0T21DRAFT_356338</name>
</gene>
<feature type="chain" id="PRO_5041291579" evidence="1">
    <location>
        <begin position="20"/>
        <end position="166"/>
    </location>
</feature>
<keyword evidence="3" id="KW-1185">Reference proteome</keyword>
<comment type="caution">
    <text evidence="2">The sequence shown here is derived from an EMBL/GenBank/DDBJ whole genome shotgun (WGS) entry which is preliminary data.</text>
</comment>
<organism evidence="2 3">
    <name type="scientific">Apiosordaria backusii</name>
    <dbReference type="NCBI Taxonomy" id="314023"/>
    <lineage>
        <taxon>Eukaryota</taxon>
        <taxon>Fungi</taxon>
        <taxon>Dikarya</taxon>
        <taxon>Ascomycota</taxon>
        <taxon>Pezizomycotina</taxon>
        <taxon>Sordariomycetes</taxon>
        <taxon>Sordariomycetidae</taxon>
        <taxon>Sordariales</taxon>
        <taxon>Lasiosphaeriaceae</taxon>
        <taxon>Apiosordaria</taxon>
    </lineage>
</organism>
<name>A0AA40EZC4_9PEZI</name>
<accession>A0AA40EZC4</accession>
<dbReference type="EMBL" id="JAUKTV010000001">
    <property type="protein sequence ID" value="KAK0748328.1"/>
    <property type="molecule type" value="Genomic_DNA"/>
</dbReference>
<sequence>MVRLSTLILSTLSIVSVSAQVSADAQYVLASTASYLAIAQNLAAKAGSIDTLSCTLYHLNMSPFAEIVPILKELTVDFNEDGQRIYSFKPPLSLANPADVAVGRTIEDNLVRATLSVSRALDDIIEGEAINPCSVVPVIGKDISAALKSFKLATIVSCSGFFPFCL</sequence>
<feature type="signal peptide" evidence="1">
    <location>
        <begin position="1"/>
        <end position="19"/>
    </location>
</feature>
<keyword evidence="1" id="KW-0732">Signal</keyword>
<dbReference type="Proteomes" id="UP001172159">
    <property type="component" value="Unassembled WGS sequence"/>
</dbReference>
<protein>
    <submittedName>
        <fullName evidence="2">Uncharacterized protein</fullName>
    </submittedName>
</protein>
<evidence type="ECO:0000256" key="1">
    <source>
        <dbReference type="SAM" id="SignalP"/>
    </source>
</evidence>
<evidence type="ECO:0000313" key="2">
    <source>
        <dbReference type="EMBL" id="KAK0748328.1"/>
    </source>
</evidence>
<dbReference type="AlphaFoldDB" id="A0AA40EZC4"/>
<reference evidence="2" key="1">
    <citation type="submission" date="2023-06" db="EMBL/GenBank/DDBJ databases">
        <title>Genome-scale phylogeny and comparative genomics of the fungal order Sordariales.</title>
        <authorList>
            <consortium name="Lawrence Berkeley National Laboratory"/>
            <person name="Hensen N."/>
            <person name="Bonometti L."/>
            <person name="Westerberg I."/>
            <person name="Brannstrom I.O."/>
            <person name="Guillou S."/>
            <person name="Cros-Aarteil S."/>
            <person name="Calhoun S."/>
            <person name="Haridas S."/>
            <person name="Kuo A."/>
            <person name="Mondo S."/>
            <person name="Pangilinan J."/>
            <person name="Riley R."/>
            <person name="Labutti K."/>
            <person name="Andreopoulos B."/>
            <person name="Lipzen A."/>
            <person name="Chen C."/>
            <person name="Yanf M."/>
            <person name="Daum C."/>
            <person name="Ng V."/>
            <person name="Clum A."/>
            <person name="Steindorff A."/>
            <person name="Ohm R."/>
            <person name="Martin F."/>
            <person name="Silar P."/>
            <person name="Natvig D."/>
            <person name="Lalanne C."/>
            <person name="Gautier V."/>
            <person name="Ament-Velasquez S.L."/>
            <person name="Kruys A."/>
            <person name="Hutchinson M.I."/>
            <person name="Powell A.J."/>
            <person name="Barry K."/>
            <person name="Miller A.N."/>
            <person name="Grigoriev I.V."/>
            <person name="Debuchy R."/>
            <person name="Gladieux P."/>
            <person name="Thoren M.H."/>
            <person name="Johannesson H."/>
        </authorList>
    </citation>
    <scope>NUCLEOTIDE SEQUENCE</scope>
    <source>
        <strain evidence="2">CBS 540.89</strain>
    </source>
</reference>
<proteinExistence type="predicted"/>
<evidence type="ECO:0000313" key="3">
    <source>
        <dbReference type="Proteomes" id="UP001172159"/>
    </source>
</evidence>